<evidence type="ECO:0000256" key="2">
    <source>
        <dbReference type="ARBA" id="ARBA00022679"/>
    </source>
</evidence>
<proteinExistence type="inferred from homology"/>
<comment type="caution">
    <text evidence="6">The sequence shown here is derived from an EMBL/GenBank/DDBJ whole genome shotgun (WGS) entry which is preliminary data.</text>
</comment>
<dbReference type="InterPro" id="IPR005177">
    <property type="entry name" value="Kinase-pyrophosphorylase"/>
</dbReference>
<dbReference type="HAMAP" id="MF_00921">
    <property type="entry name" value="PDRP"/>
    <property type="match status" value="1"/>
</dbReference>
<organism evidence="6 7">
    <name type="scientific">Calderihabitans maritimus</name>
    <dbReference type="NCBI Taxonomy" id="1246530"/>
    <lineage>
        <taxon>Bacteria</taxon>
        <taxon>Bacillati</taxon>
        <taxon>Bacillota</taxon>
        <taxon>Clostridia</taxon>
        <taxon>Neomoorellales</taxon>
        <taxon>Calderihabitantaceae</taxon>
        <taxon>Calderihabitans</taxon>
    </lineage>
</organism>
<comment type="catalytic activity">
    <reaction evidence="5">
        <text>N(tele)-phospho-L-histidyl/O-phospho-L-threonyl-[pyruvate, phosphate dikinase] + phosphate + H(+) = N(tele)-phospho-L-histidyl/L-threonyl-[pyruvate, phosphate dikinase] + diphosphate</text>
        <dbReference type="Rhea" id="RHEA:43696"/>
        <dbReference type="Rhea" id="RHEA-COMP:10650"/>
        <dbReference type="Rhea" id="RHEA-COMP:10651"/>
        <dbReference type="ChEBI" id="CHEBI:15378"/>
        <dbReference type="ChEBI" id="CHEBI:30013"/>
        <dbReference type="ChEBI" id="CHEBI:33019"/>
        <dbReference type="ChEBI" id="CHEBI:43474"/>
        <dbReference type="ChEBI" id="CHEBI:61977"/>
        <dbReference type="ChEBI" id="CHEBI:83586"/>
        <dbReference type="EC" id="2.7.4.27"/>
    </reaction>
</comment>
<dbReference type="PANTHER" id="PTHR31756:SF3">
    <property type="entry name" value="PYRUVATE, PHOSPHATE DIKINASE REGULATORY PROTEIN 1, CHLOROPLASTIC"/>
    <property type="match status" value="1"/>
</dbReference>
<keyword evidence="3 5" id="KW-0547">Nucleotide-binding</keyword>
<gene>
    <name evidence="6" type="ORF">KKC1_25560</name>
</gene>
<dbReference type="EC" id="2.7.4.27" evidence="5"/>
<keyword evidence="4 5" id="KW-0418">Kinase</keyword>
<evidence type="ECO:0000256" key="5">
    <source>
        <dbReference type="HAMAP-Rule" id="MF_00921"/>
    </source>
</evidence>
<dbReference type="NCBIfam" id="NF003742">
    <property type="entry name" value="PRK05339.1"/>
    <property type="match status" value="1"/>
</dbReference>
<comment type="catalytic activity">
    <reaction evidence="5">
        <text>N(tele)-phospho-L-histidyl/L-threonyl-[pyruvate, phosphate dikinase] + ADP = N(tele)-phospho-L-histidyl/O-phospho-L-threonyl-[pyruvate, phosphate dikinase] + AMP + H(+)</text>
        <dbReference type="Rhea" id="RHEA:43692"/>
        <dbReference type="Rhea" id="RHEA-COMP:10650"/>
        <dbReference type="Rhea" id="RHEA-COMP:10651"/>
        <dbReference type="ChEBI" id="CHEBI:15378"/>
        <dbReference type="ChEBI" id="CHEBI:30013"/>
        <dbReference type="ChEBI" id="CHEBI:61977"/>
        <dbReference type="ChEBI" id="CHEBI:83586"/>
        <dbReference type="ChEBI" id="CHEBI:456215"/>
        <dbReference type="ChEBI" id="CHEBI:456216"/>
        <dbReference type="EC" id="2.7.11.32"/>
    </reaction>
</comment>
<keyword evidence="7" id="KW-1185">Reference proteome</keyword>
<protein>
    <recommendedName>
        <fullName evidence="5">Putative pyruvate, phosphate dikinase regulatory protein</fullName>
        <shortName evidence="5">PPDK regulatory protein</shortName>
        <ecNumber evidence="5">2.7.11.32</ecNumber>
        <ecNumber evidence="5">2.7.4.27</ecNumber>
    </recommendedName>
</protein>
<dbReference type="GO" id="GO:0043531">
    <property type="term" value="F:ADP binding"/>
    <property type="evidence" value="ECO:0007669"/>
    <property type="project" value="UniProtKB-UniRule"/>
</dbReference>
<evidence type="ECO:0000256" key="1">
    <source>
        <dbReference type="ARBA" id="ARBA00022527"/>
    </source>
</evidence>
<dbReference type="AlphaFoldDB" id="A0A1Z5HV77"/>
<evidence type="ECO:0000313" key="7">
    <source>
        <dbReference type="Proteomes" id="UP000197032"/>
    </source>
</evidence>
<evidence type="ECO:0000313" key="6">
    <source>
        <dbReference type="EMBL" id="GAW93422.1"/>
    </source>
</evidence>
<dbReference type="InterPro" id="IPR026565">
    <property type="entry name" value="PPDK_reg"/>
</dbReference>
<accession>A0A1Z5HV77</accession>
<comment type="similarity">
    <text evidence="5">Belongs to the pyruvate, phosphate/water dikinase regulatory protein family. PDRP subfamily.</text>
</comment>
<dbReference type="Pfam" id="PF03618">
    <property type="entry name" value="Kinase-PPPase"/>
    <property type="match status" value="1"/>
</dbReference>
<dbReference type="GO" id="GO:0016776">
    <property type="term" value="F:phosphotransferase activity, phosphate group as acceptor"/>
    <property type="evidence" value="ECO:0007669"/>
    <property type="project" value="UniProtKB-UniRule"/>
</dbReference>
<dbReference type="Proteomes" id="UP000197032">
    <property type="component" value="Unassembled WGS sequence"/>
</dbReference>
<dbReference type="GO" id="GO:0004674">
    <property type="term" value="F:protein serine/threonine kinase activity"/>
    <property type="evidence" value="ECO:0007669"/>
    <property type="project" value="UniProtKB-UniRule"/>
</dbReference>
<feature type="binding site" evidence="5">
    <location>
        <begin position="137"/>
        <end position="144"/>
    </location>
    <ligand>
        <name>ADP</name>
        <dbReference type="ChEBI" id="CHEBI:456216"/>
    </ligand>
</feature>
<dbReference type="GO" id="GO:0005524">
    <property type="term" value="F:ATP binding"/>
    <property type="evidence" value="ECO:0007669"/>
    <property type="project" value="InterPro"/>
</dbReference>
<name>A0A1Z5HV77_9FIRM</name>
<keyword evidence="2 5" id="KW-0808">Transferase</keyword>
<evidence type="ECO:0000256" key="4">
    <source>
        <dbReference type="ARBA" id="ARBA00022777"/>
    </source>
</evidence>
<dbReference type="EC" id="2.7.11.32" evidence="5"/>
<reference evidence="7" key="1">
    <citation type="journal article" date="2017" name="Appl. Environ. Microbiol.">
        <title>Genomic Analysis of Calderihabitans maritimus KKC1, a Thermophilic, Hydrogenogenic, Carboxydotrophic Bacterium Isolated from Marine Sediment.</title>
        <authorList>
            <person name="Omae K."/>
            <person name="Yoneda Y."/>
            <person name="Fukuyama Y."/>
            <person name="Yoshida T."/>
            <person name="Sako Y."/>
        </authorList>
    </citation>
    <scope>NUCLEOTIDE SEQUENCE [LARGE SCALE GENOMIC DNA]</scope>
    <source>
        <strain evidence="7">KKC1</strain>
    </source>
</reference>
<dbReference type="PANTHER" id="PTHR31756">
    <property type="entry name" value="PYRUVATE, PHOSPHATE DIKINASE REGULATORY PROTEIN 1, CHLOROPLASTIC"/>
    <property type="match status" value="1"/>
</dbReference>
<evidence type="ECO:0000256" key="3">
    <source>
        <dbReference type="ARBA" id="ARBA00022741"/>
    </source>
</evidence>
<comment type="function">
    <text evidence="5">Bifunctional serine/threonine kinase and phosphorylase involved in the regulation of the pyruvate, phosphate dikinase (PPDK) by catalyzing its phosphorylation/dephosphorylation.</text>
</comment>
<dbReference type="EMBL" id="BDGJ01000142">
    <property type="protein sequence ID" value="GAW93422.1"/>
    <property type="molecule type" value="Genomic_DNA"/>
</dbReference>
<sequence length="260" mass="29303">MGETAEFVGRAAASQFDSGQVEFRRVPYVSDKELLEEIVEEAKEFNAVIAYTIVIPELKEYLIELTEKHGVVAVDILGPMIEAIAKVSNSQPRLEPGLLRRLDEAYFRKVEAIEFAVKYDDGKDPRGLIYADVVLIGVSRTSKTPVCMYLAHKRIKAANVPLVPEVAPPEELFKLPPRKIIGLTISPQLLNEIRQERLKTLGLTSRADYANMERILQELEYAEKIMKRIGCPIIDVTNRAVEETASKVLEIYFKGERDGK</sequence>
<keyword evidence="1 5" id="KW-0723">Serine/threonine-protein kinase</keyword>